<evidence type="ECO:0000256" key="3">
    <source>
        <dbReference type="SAM" id="Phobius"/>
    </source>
</evidence>
<evidence type="ECO:0008006" key="5">
    <source>
        <dbReference type="Google" id="ProtNLM"/>
    </source>
</evidence>
<dbReference type="Pfam" id="PF24681">
    <property type="entry name" value="Kelch_KLHDC2_KLHL20_DRC7"/>
    <property type="match status" value="1"/>
</dbReference>
<proteinExistence type="predicted"/>
<evidence type="ECO:0000313" key="4">
    <source>
        <dbReference type="EMBL" id="ORE05827.1"/>
    </source>
</evidence>
<gene>
    <name evidence="4" type="ORF">BCV72DRAFT_306107</name>
</gene>
<feature type="transmembrane region" description="Helical" evidence="3">
    <location>
        <begin position="338"/>
        <end position="359"/>
    </location>
</feature>
<keyword evidence="3" id="KW-0472">Membrane</keyword>
<keyword evidence="2" id="KW-0677">Repeat</keyword>
<protein>
    <recommendedName>
        <fullName evidence="5">Galactose oxidase</fullName>
    </recommendedName>
</protein>
<keyword evidence="3" id="KW-0812">Transmembrane</keyword>
<dbReference type="AlphaFoldDB" id="A0A1X0R1C3"/>
<keyword evidence="3" id="KW-1133">Transmembrane helix</keyword>
<dbReference type="InterPro" id="IPR015915">
    <property type="entry name" value="Kelch-typ_b-propeller"/>
</dbReference>
<dbReference type="SUPFAM" id="SSF117281">
    <property type="entry name" value="Kelch motif"/>
    <property type="match status" value="1"/>
</dbReference>
<dbReference type="PANTHER" id="PTHR46093:SF18">
    <property type="entry name" value="FIBRONECTIN TYPE-III DOMAIN-CONTAINING PROTEIN"/>
    <property type="match status" value="1"/>
</dbReference>
<evidence type="ECO:0000256" key="1">
    <source>
        <dbReference type="ARBA" id="ARBA00022441"/>
    </source>
</evidence>
<organism evidence="4">
    <name type="scientific">Rhizopus microsporus var. microsporus</name>
    <dbReference type="NCBI Taxonomy" id="86635"/>
    <lineage>
        <taxon>Eukaryota</taxon>
        <taxon>Fungi</taxon>
        <taxon>Fungi incertae sedis</taxon>
        <taxon>Mucoromycota</taxon>
        <taxon>Mucoromycotina</taxon>
        <taxon>Mucoromycetes</taxon>
        <taxon>Mucorales</taxon>
        <taxon>Mucorineae</taxon>
        <taxon>Rhizopodaceae</taxon>
        <taxon>Rhizopus</taxon>
    </lineage>
</organism>
<accession>A0A1X0R1C3</accession>
<dbReference type="PANTHER" id="PTHR46093">
    <property type="entry name" value="ACYL-COA-BINDING DOMAIN-CONTAINING PROTEIN 5"/>
    <property type="match status" value="1"/>
</dbReference>
<evidence type="ECO:0000256" key="2">
    <source>
        <dbReference type="ARBA" id="ARBA00022737"/>
    </source>
</evidence>
<dbReference type="Proteomes" id="UP000242414">
    <property type="component" value="Unassembled WGS sequence"/>
</dbReference>
<sequence>MNANWKEVPLNNFDPEKRYSPQFTALSDSRRLFINSGDATHLINQNIVFDSYDNTWQKLPDFSDDKQRANGCAVSVPSNTGDTIIVFGGQAIEVSPMVIGNKTSESHTGLPLLNSTIYYTSSQTWAYLSPQINVPLDKIPYEHSATLHPRSGIIYYFGGRNCDSKGYYCNVASLQWGFIFDTKKMMWGRNNYTASVGSRFPSARNGLTTVLAPDSQHIVLYGGHNDSEAVPDIMYTLNLDNNKWTQVNIGTDNSDLARSYHSAVLVNTTLFILFGMNRDAIFSTTILAYNVTDVSNIHQLDYYSSGAIDTNTTLGQPSPLASSVPLSSPKSLSAGAKAGIVVGSIVGAVAIFSALFLLYRKKSAKCMQSAVQDPDEQSMDEKKDLDWHNIERQYFELDTPSTVAVAESLYRISADQQVLSPNANPDSTYTVSKAIDKSQMPNVEATHTMEGSAQTPDAAAFYIKGLLQTPDTVTK</sequence>
<keyword evidence="1" id="KW-0880">Kelch repeat</keyword>
<dbReference type="EMBL" id="KV921936">
    <property type="protein sequence ID" value="ORE05827.1"/>
    <property type="molecule type" value="Genomic_DNA"/>
</dbReference>
<reference evidence="4" key="1">
    <citation type="journal article" date="2016" name="Proc. Natl. Acad. Sci. U.S.A.">
        <title>Lipid metabolic changes in an early divergent fungus govern the establishment of a mutualistic symbiosis with endobacteria.</title>
        <authorList>
            <person name="Lastovetsky O.A."/>
            <person name="Gaspar M.L."/>
            <person name="Mondo S.J."/>
            <person name="LaButti K.M."/>
            <person name="Sandor L."/>
            <person name="Grigoriev I.V."/>
            <person name="Henry S.A."/>
            <person name="Pawlowska T.E."/>
        </authorList>
    </citation>
    <scope>NUCLEOTIDE SEQUENCE [LARGE SCALE GENOMIC DNA]</scope>
    <source>
        <strain evidence="4">ATCC 52814</strain>
    </source>
</reference>
<dbReference type="VEuPathDB" id="FungiDB:BCV72DRAFT_306107"/>
<name>A0A1X0R1C3_RHIZD</name>
<dbReference type="Gene3D" id="2.120.10.80">
    <property type="entry name" value="Kelch-type beta propeller"/>
    <property type="match status" value="2"/>
</dbReference>